<accession>A0A1K1RWN2</accession>
<dbReference type="Proteomes" id="UP000182248">
    <property type="component" value="Unassembled WGS sequence"/>
</dbReference>
<proteinExistence type="predicted"/>
<keyword evidence="2" id="KW-1185">Reference proteome</keyword>
<dbReference type="RefSeq" id="WP_072319357.1">
    <property type="nucleotide sequence ID" value="NZ_FPJE01000039.1"/>
</dbReference>
<protein>
    <submittedName>
        <fullName evidence="1">Uncharacterized protein</fullName>
    </submittedName>
</protein>
<evidence type="ECO:0000313" key="2">
    <source>
        <dbReference type="Proteomes" id="UP000182248"/>
    </source>
</evidence>
<organism evidence="1 2">
    <name type="scientific">Sinomicrobium oceani</name>
    <dbReference type="NCBI Taxonomy" id="1150368"/>
    <lineage>
        <taxon>Bacteria</taxon>
        <taxon>Pseudomonadati</taxon>
        <taxon>Bacteroidota</taxon>
        <taxon>Flavobacteriia</taxon>
        <taxon>Flavobacteriales</taxon>
        <taxon>Flavobacteriaceae</taxon>
        <taxon>Sinomicrobium</taxon>
    </lineage>
</organism>
<sequence>MSKSRFDNSQVKQVSDFLQGYMRKKRINNLSADECALLLNENNILSNRIGPKPGFNFRQMLRDGRDGLIDMVEGATQERPNTKWIIELLEN</sequence>
<reference evidence="1 2" key="1">
    <citation type="submission" date="2016-11" db="EMBL/GenBank/DDBJ databases">
        <authorList>
            <person name="Jaros S."/>
            <person name="Januszkiewicz K."/>
            <person name="Wedrychowicz H."/>
        </authorList>
    </citation>
    <scope>NUCLEOTIDE SEQUENCE [LARGE SCALE GENOMIC DNA]</scope>
    <source>
        <strain evidence="1 2">CGMCC 1.12145</strain>
    </source>
</reference>
<dbReference type="STRING" id="1150368.SAMN02927921_04135"/>
<evidence type="ECO:0000313" key="1">
    <source>
        <dbReference type="EMBL" id="SFW76579.1"/>
    </source>
</evidence>
<gene>
    <name evidence="1" type="ORF">SAMN02927921_04135</name>
</gene>
<dbReference type="OrthoDB" id="799424at2"/>
<dbReference type="EMBL" id="FPJE01000039">
    <property type="protein sequence ID" value="SFW76579.1"/>
    <property type="molecule type" value="Genomic_DNA"/>
</dbReference>
<dbReference type="AlphaFoldDB" id="A0A1K1RWN2"/>
<name>A0A1K1RWN2_9FLAO</name>